<protein>
    <submittedName>
        <fullName evidence="1">Ribosomal subunit interface protein</fullName>
    </submittedName>
</protein>
<dbReference type="Pfam" id="PF02482">
    <property type="entry name" value="Ribosomal_S30AE"/>
    <property type="match status" value="1"/>
</dbReference>
<organism evidence="1 2">
    <name type="scientific">Candidatus Kaiserbacteria bacterium CG10_big_fil_rev_8_21_14_0_10_43_70</name>
    <dbReference type="NCBI Taxonomy" id="1974605"/>
    <lineage>
        <taxon>Bacteria</taxon>
        <taxon>Candidatus Kaiseribacteriota</taxon>
    </lineage>
</organism>
<dbReference type="SUPFAM" id="SSF69754">
    <property type="entry name" value="Ribosome binding protein Y (YfiA homologue)"/>
    <property type="match status" value="1"/>
</dbReference>
<dbReference type="InterPro" id="IPR036567">
    <property type="entry name" value="RHF-like"/>
</dbReference>
<accession>A0A2H0UIR5</accession>
<proteinExistence type="predicted"/>
<dbReference type="AlphaFoldDB" id="A0A2H0UIR5"/>
<dbReference type="InterPro" id="IPR003489">
    <property type="entry name" value="RHF/RaiA"/>
</dbReference>
<gene>
    <name evidence="1" type="primary">raiA</name>
    <name evidence="1" type="ORF">COU13_01765</name>
</gene>
<evidence type="ECO:0000313" key="2">
    <source>
        <dbReference type="Proteomes" id="UP000230706"/>
    </source>
</evidence>
<dbReference type="Proteomes" id="UP000230706">
    <property type="component" value="Unassembled WGS sequence"/>
</dbReference>
<reference evidence="2" key="1">
    <citation type="submission" date="2017-09" db="EMBL/GenBank/DDBJ databases">
        <title>Depth-based differentiation of microbial function through sediment-hosted aquifers and enrichment of novel symbionts in the deep terrestrial subsurface.</title>
        <authorList>
            <person name="Probst A.J."/>
            <person name="Ladd B."/>
            <person name="Jarett J.K."/>
            <person name="Geller-Mcgrath D.E."/>
            <person name="Sieber C.M.K."/>
            <person name="Emerson J.B."/>
            <person name="Anantharaman K."/>
            <person name="Thomas B.C."/>
            <person name="Malmstrom R."/>
            <person name="Stieglmeier M."/>
            <person name="Klingl A."/>
            <person name="Woyke T."/>
            <person name="Ryan C.M."/>
            <person name="Banfield J.F."/>
        </authorList>
    </citation>
    <scope>NUCLEOTIDE SEQUENCE [LARGE SCALE GENOMIC DNA]</scope>
</reference>
<sequence length="128" mass="14958">MWNKDWVINVKTTQCDMTPEIRAYLDDKINAISKLVVVSGEDAKVTCDVELEKAQPQQTGPIWRAEMNLTFDGNMYRSEATAESINAALDEVKDEMTKRLRRDKKKRFDRLRRGGAKMKDWMRFGRKK</sequence>
<name>A0A2H0UIR5_9BACT</name>
<evidence type="ECO:0000313" key="1">
    <source>
        <dbReference type="EMBL" id="PIR86289.1"/>
    </source>
</evidence>
<dbReference type="EMBL" id="PFBF01000039">
    <property type="protein sequence ID" value="PIR86289.1"/>
    <property type="molecule type" value="Genomic_DNA"/>
</dbReference>
<dbReference type="Gene3D" id="3.30.160.100">
    <property type="entry name" value="Ribosome hibernation promotion factor-like"/>
    <property type="match status" value="1"/>
</dbReference>
<dbReference type="NCBIfam" id="TIGR00741">
    <property type="entry name" value="yfiA"/>
    <property type="match status" value="1"/>
</dbReference>
<comment type="caution">
    <text evidence="1">The sequence shown here is derived from an EMBL/GenBank/DDBJ whole genome shotgun (WGS) entry which is preliminary data.</text>
</comment>